<dbReference type="EMBL" id="JAMDMX010000022">
    <property type="protein sequence ID" value="MCY9692937.1"/>
    <property type="molecule type" value="Genomic_DNA"/>
</dbReference>
<evidence type="ECO:0000313" key="7">
    <source>
        <dbReference type="Proteomes" id="UP001527099"/>
    </source>
</evidence>
<dbReference type="PROSITE" id="PS50885">
    <property type="entry name" value="HAMP"/>
    <property type="match status" value="1"/>
</dbReference>
<comment type="subcellular location">
    <subcellularLocation>
        <location evidence="1">Cell membrane</location>
    </subcellularLocation>
</comment>
<keyword evidence="2" id="KW-1003">Cell membrane</keyword>
<feature type="domain" description="HAMP" evidence="5">
    <location>
        <begin position="348"/>
        <end position="400"/>
    </location>
</feature>
<feature type="transmembrane region" description="Helical" evidence="4">
    <location>
        <begin position="326"/>
        <end position="347"/>
    </location>
</feature>
<protein>
    <submittedName>
        <fullName evidence="6">Methyl-accepting chemotaxis protein</fullName>
    </submittedName>
</protein>
<dbReference type="Proteomes" id="UP001527099">
    <property type="component" value="Unassembled WGS sequence"/>
</dbReference>
<evidence type="ECO:0000256" key="1">
    <source>
        <dbReference type="ARBA" id="ARBA00004236"/>
    </source>
</evidence>
<evidence type="ECO:0000256" key="2">
    <source>
        <dbReference type="ARBA" id="ARBA00022475"/>
    </source>
</evidence>
<accession>A0ABT4G9V1</accession>
<feature type="transmembrane region" description="Helical" evidence="4">
    <location>
        <begin position="12"/>
        <end position="29"/>
    </location>
</feature>
<keyword evidence="7" id="KW-1185">Reference proteome</keyword>
<evidence type="ECO:0000256" key="4">
    <source>
        <dbReference type="SAM" id="Phobius"/>
    </source>
</evidence>
<gene>
    <name evidence="6" type="ORF">M5X19_08510</name>
</gene>
<evidence type="ECO:0000259" key="5">
    <source>
        <dbReference type="PROSITE" id="PS50885"/>
    </source>
</evidence>
<evidence type="ECO:0000313" key="6">
    <source>
        <dbReference type="EMBL" id="MCY9692937.1"/>
    </source>
</evidence>
<name>A0ABT4G9V1_9BACL</name>
<reference evidence="6 7" key="1">
    <citation type="submission" date="2022-05" db="EMBL/GenBank/DDBJ databases">
        <title>Genome Sequencing of Bee-Associated Microbes.</title>
        <authorList>
            <person name="Dunlap C."/>
        </authorList>
    </citation>
    <scope>NUCLEOTIDE SEQUENCE [LARGE SCALE GENOMIC DNA]</scope>
    <source>
        <strain evidence="6 7">NRRL B-14421</strain>
    </source>
</reference>
<evidence type="ECO:0000256" key="3">
    <source>
        <dbReference type="ARBA" id="ARBA00023136"/>
    </source>
</evidence>
<keyword evidence="4" id="KW-1133">Transmembrane helix</keyword>
<organism evidence="6 7">
    <name type="scientific">Paenibacillus alginolyticus</name>
    <dbReference type="NCBI Taxonomy" id="59839"/>
    <lineage>
        <taxon>Bacteria</taxon>
        <taxon>Bacillati</taxon>
        <taxon>Bacillota</taxon>
        <taxon>Bacilli</taxon>
        <taxon>Bacillales</taxon>
        <taxon>Paenibacillaceae</taxon>
        <taxon>Paenibacillus</taxon>
    </lineage>
</organism>
<proteinExistence type="predicted"/>
<keyword evidence="3 4" id="KW-0472">Membrane</keyword>
<dbReference type="InterPro" id="IPR003660">
    <property type="entry name" value="HAMP_dom"/>
</dbReference>
<sequence>MLAKSSLRKQFLIRMFVVFLLIAVVSGIVQQSIISSKIADETDNQAVLASTSIQHGIKETNTASKAIEHQIDLKLIAVSKHIADRLNKTSFKDVTTEELVKLQKEFGLAGITLFARTPEKDNVVGVRSTDQKEIGFSFKEFGFLKTHEDLLDGKKPDMPNAYNAINMMVLQSAQSGSHGDVPVFFKYAYYHAPGTDYIIDPYIEANEVYKFTEEVGPASWITEVKSENPYVVEMAVLTPKVFVDPTLETTLYPPLHKIVHGDFKYMSDKDQKVLKDLATNPQKTHYIETIGGKKVYKMFLPIEGDQVTYIALDYGKLSSILYRHSAILIISGFISLLALFILSANFFSGIYRNIHKIIVQIKSLESGDFRVKSDVKSKGELQDLSVSTNHMVDTLSTVLQETNSQATKVQLMSKVLEKEANKSVDKMYTVSLEVTSQTREYAEEVMDSLEALESHLESLPKTEESSKLIGKIETIRSMTGDRSSSITDITITLADLLKSLQSQSAELSQISRSLLAQLDKFKL</sequence>
<dbReference type="RefSeq" id="WP_029198718.1">
    <property type="nucleotide sequence ID" value="NZ_JAMDMW010000157.1"/>
</dbReference>
<keyword evidence="4" id="KW-0812">Transmembrane</keyword>
<dbReference type="CDD" id="cd06225">
    <property type="entry name" value="HAMP"/>
    <property type="match status" value="1"/>
</dbReference>
<comment type="caution">
    <text evidence="6">The sequence shown here is derived from an EMBL/GenBank/DDBJ whole genome shotgun (WGS) entry which is preliminary data.</text>
</comment>
<dbReference type="Gene3D" id="6.10.340.10">
    <property type="match status" value="1"/>
</dbReference>